<protein>
    <recommendedName>
        <fullName evidence="8">ARID domain-containing protein</fullName>
    </recommendedName>
</protein>
<feature type="compositionally biased region" description="Low complexity" evidence="7">
    <location>
        <begin position="373"/>
        <end position="389"/>
    </location>
</feature>
<keyword evidence="5" id="KW-0804">Transcription</keyword>
<proteinExistence type="predicted"/>
<evidence type="ECO:0000256" key="3">
    <source>
        <dbReference type="ARBA" id="ARBA00023125"/>
    </source>
</evidence>
<keyword evidence="3" id="KW-0238">DNA-binding</keyword>
<sequence>MQCELTELPTGQAENSEMDGEILEVKDLVQGDNGQQNFLVNLYEFMKERGTPIERIPHLGFKQVNLLTLYKAVEKLGGYETVTTSRLWKNIYDELGGNPGSTSAATCTRRHYERLVLPYERYMKGEEDKPLPTFKPRKPYNVMKNKEGKGSNTEQKERSKRKRPKDNMQQSSEPDRMVPQVVSEDVGRDKKKHASVDKQSPQVKNTTTGSEDSNNQPLNRLTPQDSCGHKSPNQDAKRANEKPTQNRISEELWVTKDSSPETLSRAEMSNKIVEHNGHCVTADVSEEVVRGHTAVSKDQKTGSYQAPALSASEDSLTAPLPPEADKSHLAILRLKRDQEIMSPLAKKKFLAQGSEGTSLSFNAVGVASSSAGVKSVQGSEPPVSGSPPEASIHRPSVIHHIQPPRQAHLDYHSEWSFNNNLAKYQLYSLDQISSSTDGQGPQEERDRKGRAVEHSHPLQCYGNFCCSPYMHSLVKPFLHYPSKGSPFGCCSNQRSFRELNSTVVPTLPTASYKTARHYDRTLVPHDQPTDLSLPRASTANTSQTQLSWVTENKNSTLPLSKSPFAGHTSPSSSEVRPKACWVPPMSVTLPRRVPAKRAKSAVLLTNAKSGPPNCQLAQPTQRSQKELDAAYGKKLRIVSPLHVTKHLDTKEGQRISDSKVMSNEQKSSLPEVSTWLPTTVTPQNPTLYDGAGAYLPANYAHHLSRMKNPTMYSPFIPRLTINSFMIPAIQEHVLSSPSHPLDLYKHLAVGTNYENLFRHRLYPSPPLSSFHAGHKL</sequence>
<dbReference type="SMART" id="SM01014">
    <property type="entry name" value="ARID"/>
    <property type="match status" value="1"/>
</dbReference>
<dbReference type="OrthoDB" id="1938591at2759"/>
<evidence type="ECO:0000256" key="7">
    <source>
        <dbReference type="SAM" id="MobiDB-lite"/>
    </source>
</evidence>
<dbReference type="STRING" id="137246.A0A401T6R5"/>
<comment type="caution">
    <text evidence="9">The sequence shown here is derived from an EMBL/GenBank/DDBJ whole genome shotgun (WGS) entry which is preliminary data.</text>
</comment>
<accession>A0A401T6R5</accession>
<evidence type="ECO:0000313" key="9">
    <source>
        <dbReference type="EMBL" id="GCC38363.1"/>
    </source>
</evidence>
<keyword evidence="10" id="KW-1185">Reference proteome</keyword>
<dbReference type="FunFam" id="1.10.150.60:FF:000004">
    <property type="entry name" value="AT-rich interactive domain-containing protein 5B"/>
    <property type="match status" value="1"/>
</dbReference>
<feature type="compositionally biased region" description="Basic and acidic residues" evidence="7">
    <location>
        <begin position="442"/>
        <end position="451"/>
    </location>
</feature>
<feature type="compositionally biased region" description="Basic and acidic residues" evidence="7">
    <location>
        <begin position="144"/>
        <end position="157"/>
    </location>
</feature>
<dbReference type="AlphaFoldDB" id="A0A401T6R5"/>
<gene>
    <name evidence="9" type="ORF">chiPu_0016877</name>
</gene>
<dbReference type="GO" id="GO:0005634">
    <property type="term" value="C:nucleus"/>
    <property type="evidence" value="ECO:0007669"/>
    <property type="project" value="UniProtKB-SubCell"/>
</dbReference>
<dbReference type="CDD" id="cd16869">
    <property type="entry name" value="ARID_ARID5"/>
    <property type="match status" value="1"/>
</dbReference>
<dbReference type="Proteomes" id="UP000287033">
    <property type="component" value="Unassembled WGS sequence"/>
</dbReference>
<evidence type="ECO:0000256" key="1">
    <source>
        <dbReference type="ARBA" id="ARBA00004123"/>
    </source>
</evidence>
<dbReference type="InterPro" id="IPR036431">
    <property type="entry name" value="ARID_dom_sf"/>
</dbReference>
<dbReference type="PANTHER" id="PTHR13964:SF44">
    <property type="entry name" value="ARID DOMAIN-CONTAINING PROTEIN"/>
    <property type="match status" value="1"/>
</dbReference>
<dbReference type="Pfam" id="PF01388">
    <property type="entry name" value="ARID"/>
    <property type="match status" value="1"/>
</dbReference>
<feature type="domain" description="ARID" evidence="8">
    <location>
        <begin position="32"/>
        <end position="124"/>
    </location>
</feature>
<keyword evidence="6" id="KW-0539">Nucleus</keyword>
<dbReference type="GO" id="GO:0006357">
    <property type="term" value="P:regulation of transcription by RNA polymerase II"/>
    <property type="evidence" value="ECO:0007669"/>
    <property type="project" value="TreeGrafter"/>
</dbReference>
<feature type="region of interest" description="Disordered" evidence="7">
    <location>
        <begin position="373"/>
        <end position="392"/>
    </location>
</feature>
<evidence type="ECO:0000256" key="6">
    <source>
        <dbReference type="ARBA" id="ARBA00023242"/>
    </source>
</evidence>
<dbReference type="PANTHER" id="PTHR13964">
    <property type="entry name" value="RBP-RELATED"/>
    <property type="match status" value="1"/>
</dbReference>
<reference evidence="9 10" key="1">
    <citation type="journal article" date="2018" name="Nat. Ecol. Evol.">
        <title>Shark genomes provide insights into elasmobranch evolution and the origin of vertebrates.</title>
        <authorList>
            <person name="Hara Y"/>
            <person name="Yamaguchi K"/>
            <person name="Onimaru K"/>
            <person name="Kadota M"/>
            <person name="Koyanagi M"/>
            <person name="Keeley SD"/>
            <person name="Tatsumi K"/>
            <person name="Tanaka K"/>
            <person name="Motone F"/>
            <person name="Kageyama Y"/>
            <person name="Nozu R"/>
            <person name="Adachi N"/>
            <person name="Nishimura O"/>
            <person name="Nakagawa R"/>
            <person name="Tanegashima C"/>
            <person name="Kiyatake I"/>
            <person name="Matsumoto R"/>
            <person name="Murakumo K"/>
            <person name="Nishida K"/>
            <person name="Terakita A"/>
            <person name="Kuratani S"/>
            <person name="Sato K"/>
            <person name="Hyodo S Kuraku.S."/>
        </authorList>
    </citation>
    <scope>NUCLEOTIDE SEQUENCE [LARGE SCALE GENOMIC DNA]</scope>
</reference>
<evidence type="ECO:0000256" key="5">
    <source>
        <dbReference type="ARBA" id="ARBA00023163"/>
    </source>
</evidence>
<comment type="subcellular location">
    <subcellularLocation>
        <location evidence="1">Nucleus</location>
    </subcellularLocation>
</comment>
<evidence type="ECO:0000256" key="2">
    <source>
        <dbReference type="ARBA" id="ARBA00023015"/>
    </source>
</evidence>
<feature type="compositionally biased region" description="Polar residues" evidence="7">
    <location>
        <begin position="197"/>
        <end position="225"/>
    </location>
</feature>
<dbReference type="PROSITE" id="PS51011">
    <property type="entry name" value="ARID"/>
    <property type="match status" value="1"/>
</dbReference>
<name>A0A401T6R5_CHIPU</name>
<dbReference type="InterPro" id="IPR001606">
    <property type="entry name" value="ARID_dom"/>
</dbReference>
<organism evidence="9 10">
    <name type="scientific">Chiloscyllium punctatum</name>
    <name type="common">Brownbanded bambooshark</name>
    <name type="synonym">Hemiscyllium punctatum</name>
    <dbReference type="NCBI Taxonomy" id="137246"/>
    <lineage>
        <taxon>Eukaryota</taxon>
        <taxon>Metazoa</taxon>
        <taxon>Chordata</taxon>
        <taxon>Craniata</taxon>
        <taxon>Vertebrata</taxon>
        <taxon>Chondrichthyes</taxon>
        <taxon>Elasmobranchii</taxon>
        <taxon>Galeomorphii</taxon>
        <taxon>Galeoidea</taxon>
        <taxon>Orectolobiformes</taxon>
        <taxon>Hemiscylliidae</taxon>
        <taxon>Chiloscyllium</taxon>
    </lineage>
</organism>
<dbReference type="SUPFAM" id="SSF46774">
    <property type="entry name" value="ARID-like"/>
    <property type="match status" value="1"/>
</dbReference>
<feature type="compositionally biased region" description="Polar residues" evidence="7">
    <location>
        <begin position="535"/>
        <end position="545"/>
    </location>
</feature>
<dbReference type="OMA" id="HHIQPPR"/>
<keyword evidence="4" id="KW-0010">Activator</keyword>
<evidence type="ECO:0000313" key="10">
    <source>
        <dbReference type="Proteomes" id="UP000287033"/>
    </source>
</evidence>
<dbReference type="InterPro" id="IPR051232">
    <property type="entry name" value="ARID/SWI1_ChromRemod"/>
</dbReference>
<feature type="region of interest" description="Disordered" evidence="7">
    <location>
        <begin position="432"/>
        <end position="451"/>
    </location>
</feature>
<keyword evidence="2" id="KW-0805">Transcription regulation</keyword>
<evidence type="ECO:0000256" key="4">
    <source>
        <dbReference type="ARBA" id="ARBA00023159"/>
    </source>
</evidence>
<dbReference type="GO" id="GO:0000976">
    <property type="term" value="F:transcription cis-regulatory region binding"/>
    <property type="evidence" value="ECO:0007669"/>
    <property type="project" value="TreeGrafter"/>
</dbReference>
<dbReference type="Gene3D" id="1.10.150.60">
    <property type="entry name" value="ARID DNA-binding domain"/>
    <property type="match status" value="1"/>
</dbReference>
<feature type="region of interest" description="Disordered" evidence="7">
    <location>
        <begin position="524"/>
        <end position="545"/>
    </location>
</feature>
<feature type="region of interest" description="Disordered" evidence="7">
    <location>
        <begin position="292"/>
        <end position="322"/>
    </location>
</feature>
<evidence type="ECO:0000259" key="8">
    <source>
        <dbReference type="PROSITE" id="PS51011"/>
    </source>
</evidence>
<feature type="region of interest" description="Disordered" evidence="7">
    <location>
        <begin position="126"/>
        <end position="251"/>
    </location>
</feature>
<dbReference type="EMBL" id="BEZZ01001166">
    <property type="protein sequence ID" value="GCC38363.1"/>
    <property type="molecule type" value="Genomic_DNA"/>
</dbReference>
<dbReference type="SMART" id="SM00501">
    <property type="entry name" value="BRIGHT"/>
    <property type="match status" value="1"/>
</dbReference>